<keyword evidence="2" id="KW-1185">Reference proteome</keyword>
<name>A0A448WDQ1_9PLAT</name>
<dbReference type="AlphaFoldDB" id="A0A448WDQ1"/>
<proteinExistence type="predicted"/>
<dbReference type="Proteomes" id="UP000784294">
    <property type="component" value="Unassembled WGS sequence"/>
</dbReference>
<accession>A0A448WDQ1</accession>
<gene>
    <name evidence="1" type="ORF">PXEA_LOCUS2640</name>
</gene>
<reference evidence="1" key="1">
    <citation type="submission" date="2018-11" db="EMBL/GenBank/DDBJ databases">
        <authorList>
            <consortium name="Pathogen Informatics"/>
        </authorList>
    </citation>
    <scope>NUCLEOTIDE SEQUENCE</scope>
</reference>
<sequence length="159" mass="15494">MLTITQSWEIRPLPLRQSGKLMTGSKRPGSPGYENLLNLGGKDQGTCLSTGLGLAGMSAVNVTGGTVGAPGGGGAGAGGCGGAIAGAGTAAIGPGHGEAAGAGVGVGSAEELVYQSGQSLASPPGMGIQTANAAVRQITPNQEVITSNYHIQQCQSHRV</sequence>
<organism evidence="1 2">
    <name type="scientific">Protopolystoma xenopodis</name>
    <dbReference type="NCBI Taxonomy" id="117903"/>
    <lineage>
        <taxon>Eukaryota</taxon>
        <taxon>Metazoa</taxon>
        <taxon>Spiralia</taxon>
        <taxon>Lophotrochozoa</taxon>
        <taxon>Platyhelminthes</taxon>
        <taxon>Monogenea</taxon>
        <taxon>Polyopisthocotylea</taxon>
        <taxon>Polystomatidea</taxon>
        <taxon>Polystomatidae</taxon>
        <taxon>Protopolystoma</taxon>
    </lineage>
</organism>
<dbReference type="EMBL" id="CAAALY010005732">
    <property type="protein sequence ID" value="VEL09200.1"/>
    <property type="molecule type" value="Genomic_DNA"/>
</dbReference>
<evidence type="ECO:0000313" key="1">
    <source>
        <dbReference type="EMBL" id="VEL09200.1"/>
    </source>
</evidence>
<comment type="caution">
    <text evidence="1">The sequence shown here is derived from an EMBL/GenBank/DDBJ whole genome shotgun (WGS) entry which is preliminary data.</text>
</comment>
<evidence type="ECO:0000313" key="2">
    <source>
        <dbReference type="Proteomes" id="UP000784294"/>
    </source>
</evidence>
<protein>
    <submittedName>
        <fullName evidence="1">Uncharacterized protein</fullName>
    </submittedName>
</protein>